<organism evidence="2 3">
    <name type="scientific">Punica granatum</name>
    <name type="common">Pomegranate</name>
    <dbReference type="NCBI Taxonomy" id="22663"/>
    <lineage>
        <taxon>Eukaryota</taxon>
        <taxon>Viridiplantae</taxon>
        <taxon>Streptophyta</taxon>
        <taxon>Embryophyta</taxon>
        <taxon>Tracheophyta</taxon>
        <taxon>Spermatophyta</taxon>
        <taxon>Magnoliopsida</taxon>
        <taxon>eudicotyledons</taxon>
        <taxon>Gunneridae</taxon>
        <taxon>Pentapetalae</taxon>
        <taxon>rosids</taxon>
        <taxon>malvids</taxon>
        <taxon>Myrtales</taxon>
        <taxon>Lythraceae</taxon>
        <taxon>Punica</taxon>
    </lineage>
</organism>
<protein>
    <submittedName>
        <fullName evidence="2">Uncharacterized protein</fullName>
    </submittedName>
</protein>
<feature type="compositionally biased region" description="Basic and acidic residues" evidence="1">
    <location>
        <begin position="45"/>
        <end position="66"/>
    </location>
</feature>
<evidence type="ECO:0000313" key="2">
    <source>
        <dbReference type="EMBL" id="OWM68457.1"/>
    </source>
</evidence>
<dbReference type="AlphaFoldDB" id="A0A218W6G3"/>
<name>A0A218W6G3_PUNGR</name>
<proteinExistence type="predicted"/>
<sequence length="66" mass="7849">MRTEKQLAKKTEEQEEEDYGQKTTATPAWPILDSALLLRRRKRSSRADSITERGERERESRKSEKR</sequence>
<gene>
    <name evidence="2" type="ORF">CDL15_Pgr028448</name>
</gene>
<feature type="region of interest" description="Disordered" evidence="1">
    <location>
        <begin position="40"/>
        <end position="66"/>
    </location>
</feature>
<accession>A0A218W6G3</accession>
<dbReference type="EMBL" id="MTKT01004985">
    <property type="protein sequence ID" value="OWM68457.1"/>
    <property type="molecule type" value="Genomic_DNA"/>
</dbReference>
<dbReference type="Proteomes" id="UP000197138">
    <property type="component" value="Unassembled WGS sequence"/>
</dbReference>
<feature type="compositionally biased region" description="Basic and acidic residues" evidence="1">
    <location>
        <begin position="1"/>
        <end position="12"/>
    </location>
</feature>
<comment type="caution">
    <text evidence="2">The sequence shown here is derived from an EMBL/GenBank/DDBJ whole genome shotgun (WGS) entry which is preliminary data.</text>
</comment>
<evidence type="ECO:0000313" key="3">
    <source>
        <dbReference type="Proteomes" id="UP000197138"/>
    </source>
</evidence>
<reference evidence="3" key="1">
    <citation type="journal article" date="2017" name="Plant J.">
        <title>The pomegranate (Punica granatum L.) genome and the genomics of punicalagin biosynthesis.</title>
        <authorList>
            <person name="Qin G."/>
            <person name="Xu C."/>
            <person name="Ming R."/>
            <person name="Tang H."/>
            <person name="Guyot R."/>
            <person name="Kramer E.M."/>
            <person name="Hu Y."/>
            <person name="Yi X."/>
            <person name="Qi Y."/>
            <person name="Xu X."/>
            <person name="Gao Z."/>
            <person name="Pan H."/>
            <person name="Jian J."/>
            <person name="Tian Y."/>
            <person name="Yue Z."/>
            <person name="Xu Y."/>
        </authorList>
    </citation>
    <scope>NUCLEOTIDE SEQUENCE [LARGE SCALE GENOMIC DNA]</scope>
    <source>
        <strain evidence="3">cv. Dabenzi</strain>
    </source>
</reference>
<evidence type="ECO:0000256" key="1">
    <source>
        <dbReference type="SAM" id="MobiDB-lite"/>
    </source>
</evidence>
<feature type="region of interest" description="Disordered" evidence="1">
    <location>
        <begin position="1"/>
        <end position="28"/>
    </location>
</feature>